<name>A0A9P7ULN2_9AGAR</name>
<reference evidence="1" key="1">
    <citation type="journal article" date="2021" name="Genome Biol. Evol.">
        <title>The assembled and annotated genome of the fairy-ring fungus Marasmius oreades.</title>
        <authorList>
            <person name="Hiltunen M."/>
            <person name="Ament-Velasquez S.L."/>
            <person name="Johannesson H."/>
        </authorList>
    </citation>
    <scope>NUCLEOTIDE SEQUENCE</scope>
    <source>
        <strain evidence="1">03SP1</strain>
    </source>
</reference>
<evidence type="ECO:0000313" key="2">
    <source>
        <dbReference type="Proteomes" id="UP001049176"/>
    </source>
</evidence>
<organism evidence="1 2">
    <name type="scientific">Marasmius oreades</name>
    <name type="common">fairy-ring Marasmius</name>
    <dbReference type="NCBI Taxonomy" id="181124"/>
    <lineage>
        <taxon>Eukaryota</taxon>
        <taxon>Fungi</taxon>
        <taxon>Dikarya</taxon>
        <taxon>Basidiomycota</taxon>
        <taxon>Agaricomycotina</taxon>
        <taxon>Agaricomycetes</taxon>
        <taxon>Agaricomycetidae</taxon>
        <taxon>Agaricales</taxon>
        <taxon>Marasmiineae</taxon>
        <taxon>Marasmiaceae</taxon>
        <taxon>Marasmius</taxon>
    </lineage>
</organism>
<dbReference type="EMBL" id="CM032191">
    <property type="protein sequence ID" value="KAG7085366.1"/>
    <property type="molecule type" value="Genomic_DNA"/>
</dbReference>
<dbReference type="RefSeq" id="XP_043001837.1">
    <property type="nucleotide sequence ID" value="XM_043159883.1"/>
</dbReference>
<keyword evidence="2" id="KW-1185">Reference proteome</keyword>
<dbReference type="OrthoDB" id="10652687at2759"/>
<evidence type="ECO:0000313" key="1">
    <source>
        <dbReference type="EMBL" id="KAG7085366.1"/>
    </source>
</evidence>
<dbReference type="GeneID" id="66072005"/>
<protein>
    <submittedName>
        <fullName evidence="1">Uncharacterized protein</fullName>
    </submittedName>
</protein>
<dbReference type="Proteomes" id="UP001049176">
    <property type="component" value="Chromosome 11"/>
</dbReference>
<dbReference type="AlphaFoldDB" id="A0A9P7ULN2"/>
<dbReference type="KEGG" id="more:E1B28_002929"/>
<proteinExistence type="predicted"/>
<sequence length="342" mass="38616">MLEPEEPLPVPLRKLWLVCCQPHKELKNMANILHRCIADNEMAITSLHCRSEGDGILYLDTPDPMKAMKILSNHQAIRRLKTSPYYKLNMMLLEDLMDSVRSLILLPLDSSCEGGTWFPVHEGDLALVTAVFRYSGELGVLLPACHTEYLVNLGVPFRQGDYGRKLLAGKMLPQGGVAPLLDAGLKIEHGLVFRIIKAKCVAPMSGPYDWQDISIFVMSEHPLVAEFFPQIDGLEFLLDEKVESWDGMKKGKVTVVTEKGVDILTDTIPSTHEFLGWKVFKCWEADDYVIAPRLEAEGLVIGTKSNHVYAWLGYENDNDHDNDYVHSTLQLMEMALTDFKRE</sequence>
<accession>A0A9P7ULN2</accession>
<gene>
    <name evidence="1" type="ORF">E1B28_002929</name>
</gene>
<comment type="caution">
    <text evidence="1">The sequence shown here is derived from an EMBL/GenBank/DDBJ whole genome shotgun (WGS) entry which is preliminary data.</text>
</comment>